<dbReference type="Proteomes" id="UP000422108">
    <property type="component" value="Chromosome"/>
</dbReference>
<dbReference type="Gene3D" id="3.40.50.2000">
    <property type="entry name" value="Glycogen Phosphorylase B"/>
    <property type="match status" value="2"/>
</dbReference>
<dbReference type="PANTHER" id="PTHR12526:SF630">
    <property type="entry name" value="GLYCOSYLTRANSFERASE"/>
    <property type="match status" value="1"/>
</dbReference>
<evidence type="ECO:0000313" key="2">
    <source>
        <dbReference type="EMBL" id="BBO88341.1"/>
    </source>
</evidence>
<dbReference type="PANTHER" id="PTHR12526">
    <property type="entry name" value="GLYCOSYLTRANSFERASE"/>
    <property type="match status" value="1"/>
</dbReference>
<dbReference type="InterPro" id="IPR001296">
    <property type="entry name" value="Glyco_trans_1"/>
</dbReference>
<evidence type="ECO:0000313" key="3">
    <source>
        <dbReference type="Proteomes" id="UP000422108"/>
    </source>
</evidence>
<dbReference type="GO" id="GO:0016757">
    <property type="term" value="F:glycosyltransferase activity"/>
    <property type="evidence" value="ECO:0007669"/>
    <property type="project" value="InterPro"/>
</dbReference>
<dbReference type="EMBL" id="AP021879">
    <property type="protein sequence ID" value="BBO88341.1"/>
    <property type="molecule type" value="Genomic_DNA"/>
</dbReference>
<sequence>MEDKLRQEGVTVLRSPLRWWIGNPDQLRDYPFGRSERVEKLALLMCECGAEVVVSNTSVIRDAADAARQVGLPHLWYIHEILSRYTALRTPLSLSDVWTQMAELSNAMVCVSKAVQMDICQFAPHVAETCRLEVIHTGIRFKDRGDPIEARTDLTIITGFSTENVIVCFVGVLNEHKGVMTLVDCARHVIHDASEIRFAVIGGDGGAETAFRRSIKEYNLENKFAILGHRDDVQHLMQGADIVVVLSRSEAFPLVVQEAMHLGLPIVAMASGGVEELIEDGKTGYLFPIGDTRAMSECLVSLANDPKRRQLMGERGMRRIRSSFSEERYVDLFAQCVVSIAADTFHKAECP</sequence>
<evidence type="ECO:0000259" key="1">
    <source>
        <dbReference type="Pfam" id="PF00534"/>
    </source>
</evidence>
<dbReference type="Pfam" id="PF00534">
    <property type="entry name" value="Glycos_transf_1"/>
    <property type="match status" value="1"/>
</dbReference>
<gene>
    <name evidence="2" type="ORF">DSCOOX_15210</name>
</gene>
<proteinExistence type="predicted"/>
<keyword evidence="3" id="KW-1185">Reference proteome</keyword>
<dbReference type="AlphaFoldDB" id="A0A5K8A793"/>
<reference evidence="2 3" key="1">
    <citation type="submission" date="2019-11" db="EMBL/GenBank/DDBJ databases">
        <title>Comparative genomics of hydrocarbon-degrading Desulfosarcina strains.</title>
        <authorList>
            <person name="Watanabe M."/>
            <person name="Kojima H."/>
            <person name="Fukui M."/>
        </authorList>
    </citation>
    <scope>NUCLEOTIDE SEQUENCE [LARGE SCALE GENOMIC DNA]</scope>
    <source>
        <strain evidence="3">oXyS1</strain>
    </source>
</reference>
<organism evidence="2 3">
    <name type="scientific">Desulfosarcina ovata subsp. ovata</name>
    <dbReference type="NCBI Taxonomy" id="2752305"/>
    <lineage>
        <taxon>Bacteria</taxon>
        <taxon>Pseudomonadati</taxon>
        <taxon>Thermodesulfobacteriota</taxon>
        <taxon>Desulfobacteria</taxon>
        <taxon>Desulfobacterales</taxon>
        <taxon>Desulfosarcinaceae</taxon>
        <taxon>Desulfosarcina</taxon>
    </lineage>
</organism>
<name>A0A5K8A793_9BACT</name>
<protein>
    <recommendedName>
        <fullName evidence="1">Glycosyl transferase family 1 domain-containing protein</fullName>
    </recommendedName>
</protein>
<feature type="domain" description="Glycosyl transferase family 1" evidence="1">
    <location>
        <begin position="159"/>
        <end position="316"/>
    </location>
</feature>
<dbReference type="CDD" id="cd03801">
    <property type="entry name" value="GT4_PimA-like"/>
    <property type="match status" value="1"/>
</dbReference>
<dbReference type="SUPFAM" id="SSF53756">
    <property type="entry name" value="UDP-Glycosyltransferase/glycogen phosphorylase"/>
    <property type="match status" value="1"/>
</dbReference>
<accession>A0A5K8A793</accession>